<proteinExistence type="predicted"/>
<dbReference type="Proteomes" id="UP000236291">
    <property type="component" value="Unassembled WGS sequence"/>
</dbReference>
<reference evidence="1 2" key="1">
    <citation type="journal article" date="2014" name="Am. J. Bot.">
        <title>Genome assembly and annotation for red clover (Trifolium pratense; Fabaceae).</title>
        <authorList>
            <person name="Istvanek J."/>
            <person name="Jaros M."/>
            <person name="Krenek A."/>
            <person name="Repkova J."/>
        </authorList>
    </citation>
    <scope>NUCLEOTIDE SEQUENCE [LARGE SCALE GENOMIC DNA]</scope>
    <source>
        <strain evidence="2">cv. Tatra</strain>
        <tissue evidence="1">Young leaves</tissue>
    </source>
</reference>
<gene>
    <name evidence="1" type="ORF">L195_g049156</name>
</gene>
<evidence type="ECO:0000313" key="1">
    <source>
        <dbReference type="EMBL" id="PNX55527.1"/>
    </source>
</evidence>
<dbReference type="EMBL" id="ASHM01071856">
    <property type="protein sequence ID" value="PNX55527.1"/>
    <property type="molecule type" value="Genomic_DNA"/>
</dbReference>
<reference evidence="1 2" key="2">
    <citation type="journal article" date="2017" name="Front. Plant Sci.">
        <title>Gene Classification and Mining of Molecular Markers Useful in Red Clover (Trifolium pratense) Breeding.</title>
        <authorList>
            <person name="Istvanek J."/>
            <person name="Dluhosova J."/>
            <person name="Dluhos P."/>
            <person name="Patkova L."/>
            <person name="Nedelnik J."/>
            <person name="Repkova J."/>
        </authorList>
    </citation>
    <scope>NUCLEOTIDE SEQUENCE [LARGE SCALE GENOMIC DNA]</scope>
    <source>
        <strain evidence="2">cv. Tatra</strain>
        <tissue evidence="1">Young leaves</tissue>
    </source>
</reference>
<sequence length="149" mass="17021">MKKMIATSTSTTIQRLVLDMKALILIFTFPPPTAAMNLNDLCAYTAAYIFKADPEQLFGDEVLVRTTSGVIGDRQALKSLMPRYPIDQQIINLVVARQNWVMSITGRVNTIWYMPTEFQQYALETHQGADYVREIYQAKFMTPGDYVNR</sequence>
<accession>A0A2K3JNC2</accession>
<evidence type="ECO:0000313" key="2">
    <source>
        <dbReference type="Proteomes" id="UP000236291"/>
    </source>
</evidence>
<dbReference type="AlphaFoldDB" id="A0A2K3JNC2"/>
<comment type="caution">
    <text evidence="1">The sequence shown here is derived from an EMBL/GenBank/DDBJ whole genome shotgun (WGS) entry which is preliminary data.</text>
</comment>
<protein>
    <submittedName>
        <fullName evidence="1">Uncharacterized protein</fullName>
    </submittedName>
</protein>
<organism evidence="1 2">
    <name type="scientific">Trifolium pratense</name>
    <name type="common">Red clover</name>
    <dbReference type="NCBI Taxonomy" id="57577"/>
    <lineage>
        <taxon>Eukaryota</taxon>
        <taxon>Viridiplantae</taxon>
        <taxon>Streptophyta</taxon>
        <taxon>Embryophyta</taxon>
        <taxon>Tracheophyta</taxon>
        <taxon>Spermatophyta</taxon>
        <taxon>Magnoliopsida</taxon>
        <taxon>eudicotyledons</taxon>
        <taxon>Gunneridae</taxon>
        <taxon>Pentapetalae</taxon>
        <taxon>rosids</taxon>
        <taxon>fabids</taxon>
        <taxon>Fabales</taxon>
        <taxon>Fabaceae</taxon>
        <taxon>Papilionoideae</taxon>
        <taxon>50 kb inversion clade</taxon>
        <taxon>NPAAA clade</taxon>
        <taxon>Hologalegina</taxon>
        <taxon>IRL clade</taxon>
        <taxon>Trifolieae</taxon>
        <taxon>Trifolium</taxon>
    </lineage>
</organism>
<name>A0A2K3JNC2_TRIPR</name>
<feature type="non-terminal residue" evidence="1">
    <location>
        <position position="149"/>
    </location>
</feature>